<accession>A0A9N9KG94</accession>
<evidence type="ECO:0000313" key="3">
    <source>
        <dbReference type="Proteomes" id="UP000789759"/>
    </source>
</evidence>
<feature type="compositionally biased region" description="Basic and acidic residues" evidence="1">
    <location>
        <begin position="1"/>
        <end position="10"/>
    </location>
</feature>
<feature type="compositionally biased region" description="Basic residues" evidence="1">
    <location>
        <begin position="24"/>
        <end position="43"/>
    </location>
</feature>
<name>A0A9N9KG94_9GLOM</name>
<sequence>KADSGSKNEDVELSNSIGSSSKAFSKKHTSNNKQNKCKKQNQQ</sequence>
<protein>
    <submittedName>
        <fullName evidence="2">10019_t:CDS:1</fullName>
    </submittedName>
</protein>
<feature type="region of interest" description="Disordered" evidence="1">
    <location>
        <begin position="1"/>
        <end position="43"/>
    </location>
</feature>
<gene>
    <name evidence="2" type="ORF">CPELLU_LOCUS20292</name>
</gene>
<comment type="caution">
    <text evidence="2">The sequence shown here is derived from an EMBL/GenBank/DDBJ whole genome shotgun (WGS) entry which is preliminary data.</text>
</comment>
<feature type="non-terminal residue" evidence="2">
    <location>
        <position position="43"/>
    </location>
</feature>
<feature type="compositionally biased region" description="Polar residues" evidence="1">
    <location>
        <begin position="13"/>
        <end position="23"/>
    </location>
</feature>
<evidence type="ECO:0000313" key="2">
    <source>
        <dbReference type="EMBL" id="CAG8827250.1"/>
    </source>
</evidence>
<proteinExistence type="predicted"/>
<reference evidence="2" key="1">
    <citation type="submission" date="2021-06" db="EMBL/GenBank/DDBJ databases">
        <authorList>
            <person name="Kallberg Y."/>
            <person name="Tangrot J."/>
            <person name="Rosling A."/>
        </authorList>
    </citation>
    <scope>NUCLEOTIDE SEQUENCE</scope>
    <source>
        <strain evidence="2">FL966</strain>
    </source>
</reference>
<dbReference type="Proteomes" id="UP000789759">
    <property type="component" value="Unassembled WGS sequence"/>
</dbReference>
<dbReference type="AlphaFoldDB" id="A0A9N9KG94"/>
<feature type="non-terminal residue" evidence="2">
    <location>
        <position position="1"/>
    </location>
</feature>
<evidence type="ECO:0000256" key="1">
    <source>
        <dbReference type="SAM" id="MobiDB-lite"/>
    </source>
</evidence>
<organism evidence="2 3">
    <name type="scientific">Cetraspora pellucida</name>
    <dbReference type="NCBI Taxonomy" id="1433469"/>
    <lineage>
        <taxon>Eukaryota</taxon>
        <taxon>Fungi</taxon>
        <taxon>Fungi incertae sedis</taxon>
        <taxon>Mucoromycota</taxon>
        <taxon>Glomeromycotina</taxon>
        <taxon>Glomeromycetes</taxon>
        <taxon>Diversisporales</taxon>
        <taxon>Gigasporaceae</taxon>
        <taxon>Cetraspora</taxon>
    </lineage>
</organism>
<dbReference type="EMBL" id="CAJVQA010058664">
    <property type="protein sequence ID" value="CAG8827250.1"/>
    <property type="molecule type" value="Genomic_DNA"/>
</dbReference>
<keyword evidence="3" id="KW-1185">Reference proteome</keyword>